<keyword evidence="5" id="KW-0677">Repeat</keyword>
<name>A0A1W1XQS6_9NEIS</name>
<dbReference type="Proteomes" id="UP000192761">
    <property type="component" value="Unassembled WGS sequence"/>
</dbReference>
<gene>
    <name evidence="10" type="ORF">SAMN02745857_02456</name>
</gene>
<evidence type="ECO:0000256" key="2">
    <source>
        <dbReference type="ARBA" id="ARBA00022448"/>
    </source>
</evidence>
<comment type="subcellular location">
    <subcellularLocation>
        <location evidence="1">Cell membrane</location>
        <topology evidence="1">Multi-pass membrane protein</topology>
    </subcellularLocation>
</comment>
<dbReference type="STRING" id="1121001.SAMN02745857_02456"/>
<keyword evidence="4 8" id="KW-0812">Transmembrane</keyword>
<dbReference type="SUPFAM" id="SSF103481">
    <property type="entry name" value="Multidrug resistance efflux transporter EmrE"/>
    <property type="match status" value="2"/>
</dbReference>
<organism evidence="10 11">
    <name type="scientific">Andreprevotia lacus DSM 23236</name>
    <dbReference type="NCBI Taxonomy" id="1121001"/>
    <lineage>
        <taxon>Bacteria</taxon>
        <taxon>Pseudomonadati</taxon>
        <taxon>Pseudomonadota</taxon>
        <taxon>Betaproteobacteria</taxon>
        <taxon>Neisseriales</taxon>
        <taxon>Chitinibacteraceae</taxon>
        <taxon>Andreprevotia</taxon>
    </lineage>
</organism>
<dbReference type="RefSeq" id="WP_084091093.1">
    <property type="nucleotide sequence ID" value="NZ_FWXD01000013.1"/>
</dbReference>
<dbReference type="NCBIfam" id="TIGR00950">
    <property type="entry name" value="2A78"/>
    <property type="match status" value="1"/>
</dbReference>
<feature type="transmembrane region" description="Helical" evidence="8">
    <location>
        <begin position="136"/>
        <end position="157"/>
    </location>
</feature>
<evidence type="ECO:0000256" key="5">
    <source>
        <dbReference type="ARBA" id="ARBA00022737"/>
    </source>
</evidence>
<protein>
    <submittedName>
        <fullName evidence="10">Carboxylate/amino acid/amine transporter</fullName>
    </submittedName>
</protein>
<evidence type="ECO:0000259" key="9">
    <source>
        <dbReference type="Pfam" id="PF00892"/>
    </source>
</evidence>
<evidence type="ECO:0000256" key="8">
    <source>
        <dbReference type="SAM" id="Phobius"/>
    </source>
</evidence>
<dbReference type="PANTHER" id="PTHR22911">
    <property type="entry name" value="ACYL-MALONYL CONDENSING ENZYME-RELATED"/>
    <property type="match status" value="1"/>
</dbReference>
<evidence type="ECO:0000313" key="11">
    <source>
        <dbReference type="Proteomes" id="UP000192761"/>
    </source>
</evidence>
<dbReference type="OrthoDB" id="1412048at2"/>
<sequence>MRYLVIVTLIWALSFSLIGEYLAGRVDSDFAVLTRVLIAGAVFLPFTRWRGLPWQRIAGTMAAGALQFGITYLLLYRAFHHLTVAEVLLFTIFTPIFITLLDDAFARRFNALASVAALLAIAGSLVIRYNGIAGDFLNGFLLLQLANFSFALGQVGYKHLVQRYPTAQPATASFGWFFAGALLIALPSFLLFGNPAKLPATTLQWSVLAYMGLASSALGFYWWNKGATLLDAGTLGAMNNMHIPTGIALNMLIWQHHADVPRLLLGGGLMLLAVWLNQRWQRQHKGR</sequence>
<dbReference type="InterPro" id="IPR037185">
    <property type="entry name" value="EmrE-like"/>
</dbReference>
<dbReference type="Pfam" id="PF00892">
    <property type="entry name" value="EamA"/>
    <property type="match status" value="2"/>
</dbReference>
<keyword evidence="3" id="KW-1003">Cell membrane</keyword>
<dbReference type="InterPro" id="IPR000620">
    <property type="entry name" value="EamA_dom"/>
</dbReference>
<feature type="transmembrane region" description="Helical" evidence="8">
    <location>
        <begin position="58"/>
        <end position="76"/>
    </location>
</feature>
<feature type="transmembrane region" description="Helical" evidence="8">
    <location>
        <begin position="82"/>
        <end position="102"/>
    </location>
</feature>
<evidence type="ECO:0000256" key="1">
    <source>
        <dbReference type="ARBA" id="ARBA00004651"/>
    </source>
</evidence>
<proteinExistence type="predicted"/>
<dbReference type="PANTHER" id="PTHR22911:SF130">
    <property type="entry name" value="BIOTIN TRANSPORTER"/>
    <property type="match status" value="1"/>
</dbReference>
<evidence type="ECO:0000256" key="7">
    <source>
        <dbReference type="ARBA" id="ARBA00023136"/>
    </source>
</evidence>
<feature type="domain" description="EamA" evidence="9">
    <location>
        <begin position="139"/>
        <end position="276"/>
    </location>
</feature>
<feature type="transmembrane region" description="Helical" evidence="8">
    <location>
        <begin position="109"/>
        <end position="130"/>
    </location>
</feature>
<dbReference type="GO" id="GO:0005886">
    <property type="term" value="C:plasma membrane"/>
    <property type="evidence" value="ECO:0007669"/>
    <property type="project" value="UniProtKB-SubCell"/>
</dbReference>
<evidence type="ECO:0000256" key="4">
    <source>
        <dbReference type="ARBA" id="ARBA00022692"/>
    </source>
</evidence>
<keyword evidence="11" id="KW-1185">Reference proteome</keyword>
<feature type="domain" description="EamA" evidence="9">
    <location>
        <begin position="3"/>
        <end position="127"/>
    </location>
</feature>
<evidence type="ECO:0000313" key="10">
    <source>
        <dbReference type="EMBL" id="SMC26340.1"/>
    </source>
</evidence>
<keyword evidence="2" id="KW-0813">Transport</keyword>
<accession>A0A1W1XQS6</accession>
<keyword evidence="7 8" id="KW-0472">Membrane</keyword>
<evidence type="ECO:0000256" key="6">
    <source>
        <dbReference type="ARBA" id="ARBA00022989"/>
    </source>
</evidence>
<feature type="transmembrane region" description="Helical" evidence="8">
    <location>
        <begin position="260"/>
        <end position="277"/>
    </location>
</feature>
<dbReference type="InterPro" id="IPR004779">
    <property type="entry name" value="CO/AA/NH_transpt"/>
</dbReference>
<dbReference type="EMBL" id="FWXD01000013">
    <property type="protein sequence ID" value="SMC26340.1"/>
    <property type="molecule type" value="Genomic_DNA"/>
</dbReference>
<dbReference type="AlphaFoldDB" id="A0A1W1XQS6"/>
<evidence type="ECO:0000256" key="3">
    <source>
        <dbReference type="ARBA" id="ARBA00022475"/>
    </source>
</evidence>
<reference evidence="10 11" key="1">
    <citation type="submission" date="2017-04" db="EMBL/GenBank/DDBJ databases">
        <authorList>
            <person name="Afonso C.L."/>
            <person name="Miller P.J."/>
            <person name="Scott M.A."/>
            <person name="Spackman E."/>
            <person name="Goraichik I."/>
            <person name="Dimitrov K.M."/>
            <person name="Suarez D.L."/>
            <person name="Swayne D.E."/>
        </authorList>
    </citation>
    <scope>NUCLEOTIDE SEQUENCE [LARGE SCALE GENOMIC DNA]</scope>
    <source>
        <strain evidence="10 11">DSM 23236</strain>
    </source>
</reference>
<keyword evidence="6 8" id="KW-1133">Transmembrane helix</keyword>
<feature type="transmembrane region" description="Helical" evidence="8">
    <location>
        <begin position="29"/>
        <end position="46"/>
    </location>
</feature>
<feature type="transmembrane region" description="Helical" evidence="8">
    <location>
        <begin position="203"/>
        <end position="223"/>
    </location>
</feature>
<feature type="transmembrane region" description="Helical" evidence="8">
    <location>
        <begin position="169"/>
        <end position="191"/>
    </location>
</feature>